<name>A0A194S7D9_RHOGW</name>
<reference evidence="4 5" key="1">
    <citation type="journal article" date="2015" name="Front. Microbiol.">
        <title>Genome sequence of the plant growth promoting endophytic yeast Rhodotorula graminis WP1.</title>
        <authorList>
            <person name="Firrincieli A."/>
            <person name="Otillar R."/>
            <person name="Salamov A."/>
            <person name="Schmutz J."/>
            <person name="Khan Z."/>
            <person name="Redman R.S."/>
            <person name="Fleck N.D."/>
            <person name="Lindquist E."/>
            <person name="Grigoriev I.V."/>
            <person name="Doty S.L."/>
        </authorList>
    </citation>
    <scope>NUCLEOTIDE SEQUENCE [LARGE SCALE GENOMIC DNA]</scope>
    <source>
        <strain evidence="4 5">WP1</strain>
    </source>
</reference>
<dbReference type="GeneID" id="28973008"/>
<dbReference type="InterPro" id="IPR000195">
    <property type="entry name" value="Rab-GAP-TBC_dom"/>
</dbReference>
<evidence type="ECO:0000256" key="2">
    <source>
        <dbReference type="SAM" id="MobiDB-lite"/>
    </source>
</evidence>
<dbReference type="InterPro" id="IPR035969">
    <property type="entry name" value="Rab-GAP_TBC_sf"/>
</dbReference>
<proteinExistence type="predicted"/>
<evidence type="ECO:0000256" key="1">
    <source>
        <dbReference type="ARBA" id="ARBA00022468"/>
    </source>
</evidence>
<dbReference type="EMBL" id="KQ474076">
    <property type="protein sequence ID" value="KPV76648.1"/>
    <property type="molecule type" value="Genomic_DNA"/>
</dbReference>
<accession>A0A194S7D9</accession>
<dbReference type="AlphaFoldDB" id="A0A194S7D9"/>
<feature type="non-terminal residue" evidence="4">
    <location>
        <position position="1"/>
    </location>
</feature>
<dbReference type="FunFam" id="1.10.8.270:FF:000031">
    <property type="entry name" value="TBC1 domain family member 5"/>
    <property type="match status" value="1"/>
</dbReference>
<dbReference type="PANTHER" id="PTHR22957:SF337">
    <property type="entry name" value="TBC1 DOMAIN FAMILY MEMBER 5"/>
    <property type="match status" value="1"/>
</dbReference>
<dbReference type="OMA" id="WCKLAPE"/>
<dbReference type="PANTHER" id="PTHR22957">
    <property type="entry name" value="TBC1 DOMAIN FAMILY MEMBER GTPASE-ACTIVATING PROTEIN"/>
    <property type="match status" value="1"/>
</dbReference>
<keyword evidence="1" id="KW-0343">GTPase activation</keyword>
<dbReference type="Gene3D" id="1.10.8.270">
    <property type="entry name" value="putative rabgap domain of human tbc1 domain family member 14 like domains"/>
    <property type="match status" value="1"/>
</dbReference>
<dbReference type="GO" id="GO:0005096">
    <property type="term" value="F:GTPase activator activity"/>
    <property type="evidence" value="ECO:0007669"/>
    <property type="project" value="UniProtKB-KW"/>
</dbReference>
<evidence type="ECO:0000313" key="5">
    <source>
        <dbReference type="Proteomes" id="UP000053890"/>
    </source>
</evidence>
<dbReference type="STRING" id="578459.A0A194S7D9"/>
<gene>
    <name evidence="4" type="ORF">RHOBADRAFT_2176</name>
</gene>
<feature type="compositionally biased region" description="Low complexity" evidence="2">
    <location>
        <begin position="10"/>
        <end position="23"/>
    </location>
</feature>
<dbReference type="RefSeq" id="XP_018272697.1">
    <property type="nucleotide sequence ID" value="XM_018412559.1"/>
</dbReference>
<dbReference type="OrthoDB" id="27140at2759"/>
<dbReference type="PROSITE" id="PS50086">
    <property type="entry name" value="TBC_RABGAP"/>
    <property type="match status" value="1"/>
</dbReference>
<dbReference type="Pfam" id="PF00566">
    <property type="entry name" value="RabGAP-TBC"/>
    <property type="match status" value="1"/>
</dbReference>
<evidence type="ECO:0000313" key="4">
    <source>
        <dbReference type="EMBL" id="KPV76648.1"/>
    </source>
</evidence>
<dbReference type="SUPFAM" id="SSF47923">
    <property type="entry name" value="Ypt/Rab-GAP domain of gyp1p"/>
    <property type="match status" value="1"/>
</dbReference>
<feature type="domain" description="Rab-GAP TBC" evidence="3">
    <location>
        <begin position="37"/>
        <end position="164"/>
    </location>
</feature>
<sequence>LRSPDGRWVADGPGDAPATAGKGQARVEDLKVNNPLGLDDGNPWQEWFSDLETRSEIRKDVLRTFPEVDYFRSAETQDRMTDLLFIWCKLAPEVGYRQGMHELLAPLLWFVDYDSLPTPDDRGQQDGDGGNDELAHLVLAREWVEHDTWALFAAVMQSAKIFYD</sequence>
<evidence type="ECO:0000259" key="3">
    <source>
        <dbReference type="PROSITE" id="PS50086"/>
    </source>
</evidence>
<feature type="region of interest" description="Disordered" evidence="2">
    <location>
        <begin position="1"/>
        <end position="25"/>
    </location>
</feature>
<protein>
    <recommendedName>
        <fullName evidence="3">Rab-GAP TBC domain-containing protein</fullName>
    </recommendedName>
</protein>
<organism evidence="4 5">
    <name type="scientific">Rhodotorula graminis (strain WP1)</name>
    <dbReference type="NCBI Taxonomy" id="578459"/>
    <lineage>
        <taxon>Eukaryota</taxon>
        <taxon>Fungi</taxon>
        <taxon>Dikarya</taxon>
        <taxon>Basidiomycota</taxon>
        <taxon>Pucciniomycotina</taxon>
        <taxon>Microbotryomycetes</taxon>
        <taxon>Sporidiobolales</taxon>
        <taxon>Sporidiobolaceae</taxon>
        <taxon>Rhodotorula</taxon>
    </lineage>
</organism>
<keyword evidence="5" id="KW-1185">Reference proteome</keyword>
<feature type="non-terminal residue" evidence="4">
    <location>
        <position position="164"/>
    </location>
</feature>
<dbReference type="Proteomes" id="UP000053890">
    <property type="component" value="Unassembled WGS sequence"/>
</dbReference>